<dbReference type="AlphaFoldDB" id="A6KFN8"/>
<reference evidence="2" key="1">
    <citation type="submission" date="2005-09" db="EMBL/GenBank/DDBJ databases">
        <authorList>
            <person name="Mural R.J."/>
            <person name="Li P.W."/>
            <person name="Adams M.D."/>
            <person name="Amanatides P.G."/>
            <person name="Baden-Tillson H."/>
            <person name="Barnstead M."/>
            <person name="Chin S.H."/>
            <person name="Dew I."/>
            <person name="Evans C.A."/>
            <person name="Ferriera S."/>
            <person name="Flanigan M."/>
            <person name="Fosler C."/>
            <person name="Glodek A."/>
            <person name="Gu Z."/>
            <person name="Holt R.A."/>
            <person name="Jennings D."/>
            <person name="Kraft C.L."/>
            <person name="Lu F."/>
            <person name="Nguyen T."/>
            <person name="Nusskern D.R."/>
            <person name="Pfannkoch C.M."/>
            <person name="Sitter C."/>
            <person name="Sutton G.G."/>
            <person name="Venter J.C."/>
            <person name="Wang Z."/>
            <person name="Woodage T."/>
            <person name="Zheng X.H."/>
            <person name="Zhong F."/>
        </authorList>
    </citation>
    <scope>NUCLEOTIDE SEQUENCE [LARGE SCALE GENOMIC DNA]</scope>
    <source>
        <strain>BN</strain>
        <strain evidence="2">Sprague-Dawley</strain>
    </source>
</reference>
<organism evidence="1 2">
    <name type="scientific">Rattus norvegicus</name>
    <name type="common">Rat</name>
    <dbReference type="NCBI Taxonomy" id="10116"/>
    <lineage>
        <taxon>Eukaryota</taxon>
        <taxon>Metazoa</taxon>
        <taxon>Chordata</taxon>
        <taxon>Craniata</taxon>
        <taxon>Vertebrata</taxon>
        <taxon>Euteleostomi</taxon>
        <taxon>Mammalia</taxon>
        <taxon>Eutheria</taxon>
        <taxon>Euarchontoglires</taxon>
        <taxon>Glires</taxon>
        <taxon>Rodentia</taxon>
        <taxon>Myomorpha</taxon>
        <taxon>Muroidea</taxon>
        <taxon>Muridae</taxon>
        <taxon>Murinae</taxon>
        <taxon>Rattus</taxon>
    </lineage>
</organism>
<dbReference type="EMBL" id="CH474045">
    <property type="protein sequence ID" value="EDL75980.1"/>
    <property type="molecule type" value="Genomic_DNA"/>
</dbReference>
<evidence type="ECO:0000313" key="1">
    <source>
        <dbReference type="EMBL" id="EDL75980.1"/>
    </source>
</evidence>
<accession>A6KFN8</accession>
<proteinExistence type="predicted"/>
<dbReference type="Proteomes" id="UP000234681">
    <property type="component" value="Chromosome 16"/>
</dbReference>
<protein>
    <submittedName>
        <fullName evidence="1">RCG54668</fullName>
    </submittedName>
</protein>
<name>A6KFN8_RAT</name>
<gene>
    <name evidence="1" type="ORF">rCG_54668</name>
</gene>
<sequence length="18" mass="2161">MSVYPLYRQGKCWKSNLS</sequence>
<evidence type="ECO:0000313" key="2">
    <source>
        <dbReference type="Proteomes" id="UP000234681"/>
    </source>
</evidence>